<evidence type="ECO:0000313" key="4">
    <source>
        <dbReference type="EMBL" id="TVX93843.1"/>
    </source>
</evidence>
<dbReference type="RefSeq" id="WP_144990721.1">
    <property type="nucleotide sequence ID" value="NZ_VNJK01000001.1"/>
</dbReference>
<accession>A0A559J1X6</accession>
<dbReference type="Pfam" id="PF13427">
    <property type="entry name" value="AadA_C"/>
    <property type="match status" value="1"/>
</dbReference>
<keyword evidence="1" id="KW-0808">Transferase</keyword>
<comment type="caution">
    <text evidence="4">The sequence shown here is derived from an EMBL/GenBank/DDBJ whole genome shotgun (WGS) entry which is preliminary data.</text>
</comment>
<dbReference type="AlphaFoldDB" id="A0A559J1X6"/>
<feature type="domain" description="Adenylyltransferase AadA C-terminal" evidence="2">
    <location>
        <begin position="184"/>
        <end position="236"/>
    </location>
</feature>
<keyword evidence="5" id="KW-1185">Reference proteome</keyword>
<dbReference type="OrthoDB" id="1933376at2"/>
<evidence type="ECO:0000259" key="2">
    <source>
        <dbReference type="Pfam" id="PF13427"/>
    </source>
</evidence>
<proteinExistence type="predicted"/>
<evidence type="ECO:0000259" key="3">
    <source>
        <dbReference type="Pfam" id="PF18765"/>
    </source>
</evidence>
<gene>
    <name evidence="4" type="ORF">FPZ44_12745</name>
</gene>
<dbReference type="Gene3D" id="3.30.460.10">
    <property type="entry name" value="Beta Polymerase, domain 2"/>
    <property type="match status" value="1"/>
</dbReference>
<dbReference type="EMBL" id="VNJK01000001">
    <property type="protein sequence ID" value="TVX93843.1"/>
    <property type="molecule type" value="Genomic_DNA"/>
</dbReference>
<dbReference type="GO" id="GO:0016740">
    <property type="term" value="F:transferase activity"/>
    <property type="evidence" value="ECO:0007669"/>
    <property type="project" value="UniProtKB-KW"/>
</dbReference>
<dbReference type="Pfam" id="PF18765">
    <property type="entry name" value="Polbeta"/>
    <property type="match status" value="1"/>
</dbReference>
<dbReference type="CDD" id="cd05403">
    <property type="entry name" value="NT_KNTase_like"/>
    <property type="match status" value="1"/>
</dbReference>
<dbReference type="InterPro" id="IPR025184">
    <property type="entry name" value="AadA_C"/>
</dbReference>
<evidence type="ECO:0000313" key="5">
    <source>
        <dbReference type="Proteomes" id="UP000318102"/>
    </source>
</evidence>
<dbReference type="SUPFAM" id="SSF81301">
    <property type="entry name" value="Nucleotidyltransferase"/>
    <property type="match status" value="1"/>
</dbReference>
<dbReference type="InterPro" id="IPR043519">
    <property type="entry name" value="NT_sf"/>
</dbReference>
<reference evidence="4 5" key="1">
    <citation type="submission" date="2019-07" db="EMBL/GenBank/DDBJ databases">
        <authorList>
            <person name="Kim J."/>
        </authorList>
    </citation>
    <scope>NUCLEOTIDE SEQUENCE [LARGE SCALE GENOMIC DNA]</scope>
    <source>
        <strain evidence="4 5">N4</strain>
    </source>
</reference>
<sequence length="266" mass="30869">MSLPTNLPREVETLLFAFQQRLLAELPNQICGIYLYGSIALDAYNSMNSDIDIIVLFDTNPTESTIQTITDIHQELASTHPLAKRMDSMYIPLDYIGKQNDDVPPYMYVTDGKVRQGKWDLNAVTWWVLKHHGITLCGPKCMELNINICWDDVLQTLDYNLNHYWKRRSNSRLLFMLDSVRADAVCTMCRIMYSLKQQQIVPKVKAVNLVMSELPEEWHSLLLESIAIREGHSKSQSIWGRWNRAKQTQTFLRSMIARSSQNYLHK</sequence>
<dbReference type="InterPro" id="IPR041633">
    <property type="entry name" value="Polbeta"/>
</dbReference>
<protein>
    <submittedName>
        <fullName evidence="4">DUF4111 domain-containing protein</fullName>
    </submittedName>
</protein>
<evidence type="ECO:0000256" key="1">
    <source>
        <dbReference type="ARBA" id="ARBA00022679"/>
    </source>
</evidence>
<dbReference type="Proteomes" id="UP000318102">
    <property type="component" value="Unassembled WGS sequence"/>
</dbReference>
<name>A0A559J1X6_9BACL</name>
<organism evidence="4 5">
    <name type="scientific">Paenibacillus agilis</name>
    <dbReference type="NCBI Taxonomy" id="3020863"/>
    <lineage>
        <taxon>Bacteria</taxon>
        <taxon>Bacillati</taxon>
        <taxon>Bacillota</taxon>
        <taxon>Bacilli</taxon>
        <taxon>Bacillales</taxon>
        <taxon>Paenibacillaceae</taxon>
        <taxon>Paenibacillus</taxon>
    </lineage>
</organism>
<feature type="domain" description="Polymerase beta nucleotidyltransferase" evidence="3">
    <location>
        <begin position="28"/>
        <end position="79"/>
    </location>
</feature>